<accession>A0A931J0A1</accession>
<proteinExistence type="predicted"/>
<dbReference type="AlphaFoldDB" id="A0A931J0A1"/>
<evidence type="ECO:0000313" key="2">
    <source>
        <dbReference type="Proteomes" id="UP000613266"/>
    </source>
</evidence>
<name>A0A931J0A1_9BURK</name>
<evidence type="ECO:0000313" key="1">
    <source>
        <dbReference type="EMBL" id="MBH9577101.1"/>
    </source>
</evidence>
<comment type="caution">
    <text evidence="1">The sequence shown here is derived from an EMBL/GenBank/DDBJ whole genome shotgun (WGS) entry which is preliminary data.</text>
</comment>
<dbReference type="RefSeq" id="WP_198110875.1">
    <property type="nucleotide sequence ID" value="NZ_JAEDAK010000005.1"/>
</dbReference>
<reference evidence="1" key="1">
    <citation type="submission" date="2020-12" db="EMBL/GenBank/DDBJ databases">
        <title>The genome sequence of Inhella sp. 1Y17.</title>
        <authorList>
            <person name="Liu Y."/>
        </authorList>
    </citation>
    <scope>NUCLEOTIDE SEQUENCE</scope>
    <source>
        <strain evidence="1">1Y17</strain>
    </source>
</reference>
<dbReference type="Proteomes" id="UP000613266">
    <property type="component" value="Unassembled WGS sequence"/>
</dbReference>
<keyword evidence="2" id="KW-1185">Reference proteome</keyword>
<organism evidence="1 2">
    <name type="scientific">Inhella proteolytica</name>
    <dbReference type="NCBI Taxonomy" id="2795029"/>
    <lineage>
        <taxon>Bacteria</taxon>
        <taxon>Pseudomonadati</taxon>
        <taxon>Pseudomonadota</taxon>
        <taxon>Betaproteobacteria</taxon>
        <taxon>Burkholderiales</taxon>
        <taxon>Sphaerotilaceae</taxon>
        <taxon>Inhella</taxon>
    </lineage>
</organism>
<protein>
    <submittedName>
        <fullName evidence="1">Uncharacterized protein</fullName>
    </submittedName>
</protein>
<sequence length="259" mass="28043">MFRLQADQLQRLEQGLAAQYSQELQAHAREFAPALTQLMGAPALAAVVERAQQRAAAHGLDCRGAVRFYLELMLLLGSAFENDPQYQALLGPTLADREEGALARADRLHEILLAYIDAVSGPTHALEAAAAQAGLQWEFERLQALAQRPPGEWVGALAAAWPAKAKVVGPAALEALVRAAQAQAAEWAQQRGPAWHAAGPLLAALMLSFGRGWLQDPQFGWLSQTLQGPVGEAAEPALRRLHRRYLAFLQQTRDLLAAA</sequence>
<gene>
    <name evidence="1" type="ORF">I7X39_09295</name>
</gene>
<dbReference type="EMBL" id="JAEDAK010000005">
    <property type="protein sequence ID" value="MBH9577101.1"/>
    <property type="molecule type" value="Genomic_DNA"/>
</dbReference>